<evidence type="ECO:0000256" key="16">
    <source>
        <dbReference type="PROSITE-ProRule" id="PRU10141"/>
    </source>
</evidence>
<dbReference type="PROSITE" id="PS00108">
    <property type="entry name" value="PROTEIN_KINASE_ST"/>
    <property type="match status" value="1"/>
</dbReference>
<evidence type="ECO:0000256" key="6">
    <source>
        <dbReference type="ARBA" id="ARBA00022679"/>
    </source>
</evidence>
<proteinExistence type="inferred from homology"/>
<gene>
    <name evidence="18" type="ORF">RHGRI_028570</name>
</gene>
<dbReference type="CDD" id="cd14066">
    <property type="entry name" value="STKc_IRAK"/>
    <property type="match status" value="1"/>
</dbReference>
<dbReference type="Gene3D" id="3.30.200.20">
    <property type="entry name" value="Phosphorylase Kinase, domain 1"/>
    <property type="match status" value="2"/>
</dbReference>
<reference evidence="18" key="1">
    <citation type="submission" date="2020-08" db="EMBL/GenBank/DDBJ databases">
        <title>Plant Genome Project.</title>
        <authorList>
            <person name="Zhang R.-G."/>
        </authorList>
    </citation>
    <scope>NUCLEOTIDE SEQUENCE</scope>
    <source>
        <strain evidence="18">WSP0</strain>
        <tissue evidence="18">Leaf</tissue>
    </source>
</reference>
<feature type="domain" description="Protein kinase" evidence="17">
    <location>
        <begin position="394"/>
        <end position="665"/>
    </location>
</feature>
<dbReference type="InterPro" id="IPR001245">
    <property type="entry name" value="Ser-Thr/Tyr_kinase_cat_dom"/>
</dbReference>
<dbReference type="GO" id="GO:0002229">
    <property type="term" value="P:defense response to oomycetes"/>
    <property type="evidence" value="ECO:0007669"/>
    <property type="project" value="UniProtKB-ARBA"/>
</dbReference>
<dbReference type="SMART" id="SM00220">
    <property type="entry name" value="S_TKc"/>
    <property type="match status" value="2"/>
</dbReference>
<evidence type="ECO:0000256" key="4">
    <source>
        <dbReference type="ARBA" id="ARBA00022475"/>
    </source>
</evidence>
<keyword evidence="7" id="KW-0812">Transmembrane</keyword>
<evidence type="ECO:0000256" key="11">
    <source>
        <dbReference type="ARBA" id="ARBA00022840"/>
    </source>
</evidence>
<dbReference type="PROSITE" id="PS50011">
    <property type="entry name" value="PROTEIN_KINASE_DOM"/>
    <property type="match status" value="2"/>
</dbReference>
<keyword evidence="5" id="KW-0723">Serine/threonine-protein kinase</keyword>
<protein>
    <recommendedName>
        <fullName evidence="17">Protein kinase domain-containing protein</fullName>
    </recommendedName>
</protein>
<evidence type="ECO:0000259" key="17">
    <source>
        <dbReference type="PROSITE" id="PS50011"/>
    </source>
</evidence>
<keyword evidence="8" id="KW-0732">Signal</keyword>
<dbReference type="InterPro" id="IPR017441">
    <property type="entry name" value="Protein_kinase_ATP_BS"/>
</dbReference>
<feature type="binding site" evidence="16">
    <location>
        <position position="65"/>
    </location>
    <ligand>
        <name>ATP</name>
        <dbReference type="ChEBI" id="CHEBI:30616"/>
    </ligand>
</feature>
<evidence type="ECO:0000256" key="2">
    <source>
        <dbReference type="ARBA" id="ARBA00008536"/>
    </source>
</evidence>
<dbReference type="AlphaFoldDB" id="A0AAV6IK34"/>
<dbReference type="SUPFAM" id="SSF56112">
    <property type="entry name" value="Protein kinase-like (PK-like)"/>
    <property type="match status" value="2"/>
</dbReference>
<accession>A0AAV6IK34</accession>
<dbReference type="PROSITE" id="PS00107">
    <property type="entry name" value="PROTEIN_KINASE_ATP"/>
    <property type="match status" value="1"/>
</dbReference>
<dbReference type="EMBL" id="JACTNZ010000010">
    <property type="protein sequence ID" value="KAG5527679.1"/>
    <property type="molecule type" value="Genomic_DNA"/>
</dbReference>
<keyword evidence="6" id="KW-0808">Transferase</keyword>
<keyword evidence="15" id="KW-0325">Glycoprotein</keyword>
<evidence type="ECO:0000256" key="9">
    <source>
        <dbReference type="ARBA" id="ARBA00022741"/>
    </source>
</evidence>
<evidence type="ECO:0000256" key="15">
    <source>
        <dbReference type="ARBA" id="ARBA00023180"/>
    </source>
</evidence>
<evidence type="ECO:0000256" key="12">
    <source>
        <dbReference type="ARBA" id="ARBA00022989"/>
    </source>
</evidence>
<dbReference type="PANTHER" id="PTHR27003">
    <property type="entry name" value="OS07G0166700 PROTEIN"/>
    <property type="match status" value="1"/>
</dbReference>
<comment type="subcellular location">
    <subcellularLocation>
        <location evidence="1">Cell membrane</location>
        <topology evidence="1">Single-pass type I membrane protein</topology>
    </subcellularLocation>
</comment>
<evidence type="ECO:0000313" key="18">
    <source>
        <dbReference type="EMBL" id="KAG5527679.1"/>
    </source>
</evidence>
<dbReference type="GO" id="GO:0009506">
    <property type="term" value="C:plasmodesma"/>
    <property type="evidence" value="ECO:0007669"/>
    <property type="project" value="TreeGrafter"/>
</dbReference>
<evidence type="ECO:0000256" key="10">
    <source>
        <dbReference type="ARBA" id="ARBA00022777"/>
    </source>
</evidence>
<dbReference type="Pfam" id="PF07714">
    <property type="entry name" value="PK_Tyr_Ser-Thr"/>
    <property type="match status" value="2"/>
</dbReference>
<evidence type="ECO:0000256" key="8">
    <source>
        <dbReference type="ARBA" id="ARBA00022729"/>
    </source>
</evidence>
<dbReference type="GO" id="GO:0004714">
    <property type="term" value="F:transmembrane receptor protein tyrosine kinase activity"/>
    <property type="evidence" value="ECO:0007669"/>
    <property type="project" value="InterPro"/>
</dbReference>
<dbReference type="GO" id="GO:0005524">
    <property type="term" value="F:ATP binding"/>
    <property type="evidence" value="ECO:0007669"/>
    <property type="project" value="UniProtKB-UniRule"/>
</dbReference>
<evidence type="ECO:0000256" key="5">
    <source>
        <dbReference type="ARBA" id="ARBA00022527"/>
    </source>
</evidence>
<evidence type="ECO:0000313" key="19">
    <source>
        <dbReference type="Proteomes" id="UP000823749"/>
    </source>
</evidence>
<keyword evidence="14" id="KW-0675">Receptor</keyword>
<comment type="caution">
    <text evidence="18">The sequence shown here is derived from an EMBL/GenBank/DDBJ whole genome shotgun (WGS) entry which is preliminary data.</text>
</comment>
<keyword evidence="9 16" id="KW-0547">Nucleotide-binding</keyword>
<keyword evidence="13" id="KW-0472">Membrane</keyword>
<dbReference type="InterPro" id="IPR011009">
    <property type="entry name" value="Kinase-like_dom_sf"/>
</dbReference>
<feature type="domain" description="Protein kinase" evidence="17">
    <location>
        <begin position="36"/>
        <end position="315"/>
    </location>
</feature>
<dbReference type="PANTHER" id="PTHR27003:SF467">
    <property type="entry name" value="PROTEIN KINASE DOMAIN-CONTAINING PROTEIN"/>
    <property type="match status" value="1"/>
</dbReference>
<dbReference type="GO" id="GO:0005886">
    <property type="term" value="C:plasma membrane"/>
    <property type="evidence" value="ECO:0007669"/>
    <property type="project" value="UniProtKB-SubCell"/>
</dbReference>
<evidence type="ECO:0000256" key="3">
    <source>
        <dbReference type="ARBA" id="ARBA00010217"/>
    </source>
</evidence>
<keyword evidence="12" id="KW-1133">Transmembrane helix</keyword>
<comment type="similarity">
    <text evidence="2">In the N-terminal section; belongs to the leguminous lectin family.</text>
</comment>
<evidence type="ECO:0000256" key="7">
    <source>
        <dbReference type="ARBA" id="ARBA00022692"/>
    </source>
</evidence>
<name>A0AAV6IK34_9ERIC</name>
<evidence type="ECO:0000256" key="14">
    <source>
        <dbReference type="ARBA" id="ARBA00023170"/>
    </source>
</evidence>
<organism evidence="18 19">
    <name type="scientific">Rhododendron griersonianum</name>
    <dbReference type="NCBI Taxonomy" id="479676"/>
    <lineage>
        <taxon>Eukaryota</taxon>
        <taxon>Viridiplantae</taxon>
        <taxon>Streptophyta</taxon>
        <taxon>Embryophyta</taxon>
        <taxon>Tracheophyta</taxon>
        <taxon>Spermatophyta</taxon>
        <taxon>Magnoliopsida</taxon>
        <taxon>eudicotyledons</taxon>
        <taxon>Gunneridae</taxon>
        <taxon>Pentapetalae</taxon>
        <taxon>asterids</taxon>
        <taxon>Ericales</taxon>
        <taxon>Ericaceae</taxon>
        <taxon>Ericoideae</taxon>
        <taxon>Rhodoreae</taxon>
        <taxon>Rhododendron</taxon>
    </lineage>
</organism>
<dbReference type="Gene3D" id="1.10.510.10">
    <property type="entry name" value="Transferase(Phosphotransferase) domain 1"/>
    <property type="match status" value="2"/>
</dbReference>
<dbReference type="FunFam" id="1.10.510.10:FF:000240">
    <property type="entry name" value="Lectin-domain containing receptor kinase A4.3"/>
    <property type="match status" value="1"/>
</dbReference>
<evidence type="ECO:0000256" key="1">
    <source>
        <dbReference type="ARBA" id="ARBA00004251"/>
    </source>
</evidence>
<sequence length="698" mass="78607">MSSSDSGSTTTNGVHQSEESSRCFSLAEIQLATNNFDDTLVVGRGGFGKVYKGFIDNGATVVAVKRLNAESKQGAKEFWTEIKTLSTLRHPHLVTLIGYSDEFGKMILVYEYMVNGTLADLLYKPSRKRYGPDFYHLEWDQRLKICIGAARGLDCLHTEQSVIHRDVKTTNILLNENWIAKISDFGLSKTGTTNQTQSHVSTEVRGTFGYLDPQYFLTRRLTMKSDVYAFGVVLFEVLCARPPVDFGVEEEQCSLAMWAQRCIKQGTLDQIIDPSLSGEIPANGLKVFAEVANKCLHNHPNGRPTMAEVVESLVLMLDDSQGNSPGSKGIISKVFLRIPSIVAKGIDLKWNNWMICGFKKGFPERFQIEQFADTGIQLYRKFSLAEIRAATNNFHEQLEARCNAVIKVYIGDIANGNLKVSIKRIIGRTSSETNMDQFRNEIQVLSHLRHLNILSLIGYYNEKNEMILVYEYLAKGQLYLHLYPTNNEPLPWEKRLQICIGVARGLQHLHGGTKRTIIHQNLKLTCIFLDENWVAKVGGFEFSRMLPENISSTNSNTFVADNAGYMDPEYLASAKLTEKSDVYSFGVILLEVLCGRKPMIMTRDEDQVNLVRWFKTNIERGTVDQIIDPNLTDKIALECLKEYVKVAEKCHKSSNSLCGKLHMKLPCSLLGDLVLIRPIHSALPRVKWRSKAAVHDAT</sequence>
<dbReference type="InterPro" id="IPR000719">
    <property type="entry name" value="Prot_kinase_dom"/>
</dbReference>
<keyword evidence="10" id="KW-0418">Kinase</keyword>
<dbReference type="InterPro" id="IPR045272">
    <property type="entry name" value="ANXUR1/2-like"/>
</dbReference>
<keyword evidence="19" id="KW-1185">Reference proteome</keyword>
<evidence type="ECO:0000256" key="13">
    <source>
        <dbReference type="ARBA" id="ARBA00023136"/>
    </source>
</evidence>
<dbReference type="FunFam" id="3.30.200.20:FF:000039">
    <property type="entry name" value="receptor-like protein kinase FERONIA"/>
    <property type="match status" value="1"/>
</dbReference>
<dbReference type="GO" id="GO:0004674">
    <property type="term" value="F:protein serine/threonine kinase activity"/>
    <property type="evidence" value="ECO:0007669"/>
    <property type="project" value="UniProtKB-KW"/>
</dbReference>
<dbReference type="Proteomes" id="UP000823749">
    <property type="component" value="Chromosome 10"/>
</dbReference>
<comment type="similarity">
    <text evidence="3">In the C-terminal section; belongs to the protein kinase superfamily. Ser/Thr protein kinase family.</text>
</comment>
<dbReference type="InterPro" id="IPR008271">
    <property type="entry name" value="Ser/Thr_kinase_AS"/>
</dbReference>
<keyword evidence="4" id="KW-1003">Cell membrane</keyword>
<dbReference type="FunFam" id="1.10.510.10:FF:000095">
    <property type="entry name" value="protein STRUBBELIG-RECEPTOR FAMILY 8"/>
    <property type="match status" value="1"/>
</dbReference>
<keyword evidence="11 16" id="KW-0067">ATP-binding</keyword>